<protein>
    <recommendedName>
        <fullName evidence="3">Tc1-like transposase DDE domain-containing protein</fullName>
    </recommendedName>
</protein>
<evidence type="ECO:0008006" key="3">
    <source>
        <dbReference type="Google" id="ProtNLM"/>
    </source>
</evidence>
<gene>
    <name evidence="1" type="ORF">AVEN_11262_1</name>
</gene>
<dbReference type="OrthoDB" id="7787442at2759"/>
<sequence>MELLHTLTSVLRTKKIKRFKNHFTEERVISREFCNLWTPRSPDLNPCDFWLWGHLKHLGSRDNPRTLPDVKDSISRHVRSISQNALRSTVVHAILRFEMVAENDGRHVEHVLL</sequence>
<dbReference type="Gene3D" id="3.30.420.10">
    <property type="entry name" value="Ribonuclease H-like superfamily/Ribonuclease H"/>
    <property type="match status" value="1"/>
</dbReference>
<comment type="caution">
    <text evidence="1">The sequence shown here is derived from an EMBL/GenBank/DDBJ whole genome shotgun (WGS) entry which is preliminary data.</text>
</comment>
<organism evidence="1 2">
    <name type="scientific">Araneus ventricosus</name>
    <name type="common">Orbweaver spider</name>
    <name type="synonym">Epeira ventricosa</name>
    <dbReference type="NCBI Taxonomy" id="182803"/>
    <lineage>
        <taxon>Eukaryota</taxon>
        <taxon>Metazoa</taxon>
        <taxon>Ecdysozoa</taxon>
        <taxon>Arthropoda</taxon>
        <taxon>Chelicerata</taxon>
        <taxon>Arachnida</taxon>
        <taxon>Araneae</taxon>
        <taxon>Araneomorphae</taxon>
        <taxon>Entelegynae</taxon>
        <taxon>Araneoidea</taxon>
        <taxon>Araneidae</taxon>
        <taxon>Araneus</taxon>
    </lineage>
</organism>
<accession>A0A4Y2GLY9</accession>
<evidence type="ECO:0000313" key="1">
    <source>
        <dbReference type="EMBL" id="GBM54197.1"/>
    </source>
</evidence>
<reference evidence="1 2" key="1">
    <citation type="journal article" date="2019" name="Sci. Rep.">
        <title>Orb-weaving spider Araneus ventricosus genome elucidates the spidroin gene catalogue.</title>
        <authorList>
            <person name="Kono N."/>
            <person name="Nakamura H."/>
            <person name="Ohtoshi R."/>
            <person name="Moran D.A.P."/>
            <person name="Shinohara A."/>
            <person name="Yoshida Y."/>
            <person name="Fujiwara M."/>
            <person name="Mori M."/>
            <person name="Tomita M."/>
            <person name="Arakawa K."/>
        </authorList>
    </citation>
    <scope>NUCLEOTIDE SEQUENCE [LARGE SCALE GENOMIC DNA]</scope>
</reference>
<evidence type="ECO:0000313" key="2">
    <source>
        <dbReference type="Proteomes" id="UP000499080"/>
    </source>
</evidence>
<keyword evidence="2" id="KW-1185">Reference proteome</keyword>
<dbReference type="InterPro" id="IPR036397">
    <property type="entry name" value="RNaseH_sf"/>
</dbReference>
<dbReference type="EMBL" id="BGPR01001448">
    <property type="protein sequence ID" value="GBM54197.1"/>
    <property type="molecule type" value="Genomic_DNA"/>
</dbReference>
<dbReference type="GO" id="GO:0003676">
    <property type="term" value="F:nucleic acid binding"/>
    <property type="evidence" value="ECO:0007669"/>
    <property type="project" value="InterPro"/>
</dbReference>
<proteinExistence type="predicted"/>
<name>A0A4Y2GLY9_ARAVE</name>
<dbReference type="PANTHER" id="PTHR47326">
    <property type="entry name" value="TRANSPOSABLE ELEMENT TC3 TRANSPOSASE-LIKE PROTEIN"/>
    <property type="match status" value="1"/>
</dbReference>
<dbReference type="AlphaFoldDB" id="A0A4Y2GLY9"/>
<dbReference type="Proteomes" id="UP000499080">
    <property type="component" value="Unassembled WGS sequence"/>
</dbReference>
<dbReference type="PANTHER" id="PTHR47326:SF1">
    <property type="entry name" value="HTH PSQ-TYPE DOMAIN-CONTAINING PROTEIN"/>
    <property type="match status" value="1"/>
</dbReference>